<keyword evidence="1" id="KW-0472">Membrane</keyword>
<name>A0A3D8PIF5_9BACI</name>
<comment type="caution">
    <text evidence="2">The sequence shown here is derived from an EMBL/GenBank/DDBJ whole genome shotgun (WGS) entry which is preliminary data.</text>
</comment>
<dbReference type="EMBL" id="PIOD01000023">
    <property type="protein sequence ID" value="RDW15880.1"/>
    <property type="molecule type" value="Genomic_DNA"/>
</dbReference>
<dbReference type="RefSeq" id="WP_115750893.1">
    <property type="nucleotide sequence ID" value="NZ_PIOD01000023.1"/>
</dbReference>
<dbReference type="Proteomes" id="UP000256520">
    <property type="component" value="Unassembled WGS sequence"/>
</dbReference>
<evidence type="ECO:0000313" key="2">
    <source>
        <dbReference type="EMBL" id="RDW15880.1"/>
    </source>
</evidence>
<reference evidence="3" key="1">
    <citation type="submission" date="2017-11" db="EMBL/GenBank/DDBJ databases">
        <authorList>
            <person name="Zhu W."/>
        </authorList>
    </citation>
    <scope>NUCLEOTIDE SEQUENCE [LARGE SCALE GENOMIC DNA]</scope>
    <source>
        <strain evidence="3">CAU 1051</strain>
    </source>
</reference>
<feature type="transmembrane region" description="Helical" evidence="1">
    <location>
        <begin position="35"/>
        <end position="54"/>
    </location>
</feature>
<gene>
    <name evidence="2" type="ORF">CWR45_16145</name>
</gene>
<organism evidence="2 3">
    <name type="scientific">Oceanobacillus chungangensis</name>
    <dbReference type="NCBI Taxonomy" id="1229152"/>
    <lineage>
        <taxon>Bacteria</taxon>
        <taxon>Bacillati</taxon>
        <taxon>Bacillota</taxon>
        <taxon>Bacilli</taxon>
        <taxon>Bacillales</taxon>
        <taxon>Bacillaceae</taxon>
        <taxon>Oceanobacillus</taxon>
    </lineage>
</organism>
<keyword evidence="3" id="KW-1185">Reference proteome</keyword>
<keyword evidence="1" id="KW-1133">Transmembrane helix</keyword>
<keyword evidence="1" id="KW-0812">Transmembrane</keyword>
<evidence type="ECO:0000256" key="1">
    <source>
        <dbReference type="SAM" id="Phobius"/>
    </source>
</evidence>
<dbReference type="OrthoDB" id="2427324at2"/>
<evidence type="ECO:0008006" key="4">
    <source>
        <dbReference type="Google" id="ProtNLM"/>
    </source>
</evidence>
<proteinExistence type="predicted"/>
<accession>A0A3D8PIF5</accession>
<evidence type="ECO:0000313" key="3">
    <source>
        <dbReference type="Proteomes" id="UP000256520"/>
    </source>
</evidence>
<sequence length="145" mass="17368">MGYDLNPQRLVIFSGFFGTISWVTARDYFELSTFYGILLLTLWGILLIGTRFKFKINDDHFVYRILFYNKLIFKKEIYPDQIEQLRFIRVGWAKKAAIIKIYRGKNIRLAVITQPNAYEHLLEFAEKHDISIFKTKDYLILERMK</sequence>
<protein>
    <recommendedName>
        <fullName evidence="4">PH domain-containing protein</fullName>
    </recommendedName>
</protein>
<dbReference type="AlphaFoldDB" id="A0A3D8PIF5"/>